<evidence type="ECO:0000256" key="3">
    <source>
        <dbReference type="SAM" id="SignalP"/>
    </source>
</evidence>
<proteinExistence type="inferred from homology"/>
<evidence type="ECO:0000256" key="2">
    <source>
        <dbReference type="ARBA" id="ARBA00023180"/>
    </source>
</evidence>
<dbReference type="EMBL" id="JAHIBW010000023">
    <property type="protein sequence ID" value="KAG7299113.1"/>
    <property type="molecule type" value="Genomic_DNA"/>
</dbReference>
<gene>
    <name evidence="4" type="ORF">JYU34_017621</name>
</gene>
<dbReference type="Pfam" id="PF03227">
    <property type="entry name" value="GILT"/>
    <property type="match status" value="1"/>
</dbReference>
<dbReference type="Proteomes" id="UP000823941">
    <property type="component" value="Chromosome 23"/>
</dbReference>
<comment type="similarity">
    <text evidence="1">Belongs to the GILT family.</text>
</comment>
<evidence type="ECO:0000313" key="5">
    <source>
        <dbReference type="Proteomes" id="UP000823941"/>
    </source>
</evidence>
<keyword evidence="2" id="KW-0325">Glycoprotein</keyword>
<keyword evidence="5" id="KW-1185">Reference proteome</keyword>
<name>A0ABQ7Q1L0_PLUXY</name>
<keyword evidence="3" id="KW-0732">Signal</keyword>
<dbReference type="PANTHER" id="PTHR13234:SF68">
    <property type="entry name" value="GH19763P"/>
    <property type="match status" value="1"/>
</dbReference>
<sequence>MFVYGLVLILAAASAQEISTVNGKVKITTVTTAGCGDTVNFITRQLNPVYEEFKDHLILDFVPWGRTQRLADGNLRCQFGTRDCWANRVHRCTLELLKNNQDAQMSYMNCEFDGPRPAYLLGSYTCAAAAGVSLVDLDVCVATEAGDRLDAANEAASAEPMRVINFVPAIVFNDNIDLPNHNLARRSLRSMVCFALAGDASTGVTNCGL</sequence>
<dbReference type="InterPro" id="IPR004911">
    <property type="entry name" value="Interferon-induced_GILT"/>
</dbReference>
<dbReference type="PANTHER" id="PTHR13234">
    <property type="entry name" value="GAMMA-INTERFERON INDUCIBLE LYSOSOMAL THIOL REDUCTASE GILT"/>
    <property type="match status" value="1"/>
</dbReference>
<organism evidence="4 5">
    <name type="scientific">Plutella xylostella</name>
    <name type="common">Diamondback moth</name>
    <name type="synonym">Plutella maculipennis</name>
    <dbReference type="NCBI Taxonomy" id="51655"/>
    <lineage>
        <taxon>Eukaryota</taxon>
        <taxon>Metazoa</taxon>
        <taxon>Ecdysozoa</taxon>
        <taxon>Arthropoda</taxon>
        <taxon>Hexapoda</taxon>
        <taxon>Insecta</taxon>
        <taxon>Pterygota</taxon>
        <taxon>Neoptera</taxon>
        <taxon>Endopterygota</taxon>
        <taxon>Lepidoptera</taxon>
        <taxon>Glossata</taxon>
        <taxon>Ditrysia</taxon>
        <taxon>Yponomeutoidea</taxon>
        <taxon>Plutellidae</taxon>
        <taxon>Plutella</taxon>
    </lineage>
</organism>
<reference evidence="4 5" key="1">
    <citation type="submission" date="2021-06" db="EMBL/GenBank/DDBJ databases">
        <title>A haploid diamondback moth (Plutella xylostella L.) genome assembly resolves 31 chromosomes and identifies a diamide resistance mutation.</title>
        <authorList>
            <person name="Ward C.M."/>
            <person name="Perry K.D."/>
            <person name="Baker G."/>
            <person name="Powis K."/>
            <person name="Heckel D.G."/>
            <person name="Baxter S.W."/>
        </authorList>
    </citation>
    <scope>NUCLEOTIDE SEQUENCE [LARGE SCALE GENOMIC DNA]</scope>
    <source>
        <strain evidence="4 5">LV</strain>
        <tissue evidence="4">Single pupa</tissue>
    </source>
</reference>
<accession>A0ABQ7Q1L0</accession>
<evidence type="ECO:0000256" key="1">
    <source>
        <dbReference type="ARBA" id="ARBA00005679"/>
    </source>
</evidence>
<evidence type="ECO:0000313" key="4">
    <source>
        <dbReference type="EMBL" id="KAG7299113.1"/>
    </source>
</evidence>
<feature type="signal peptide" evidence="3">
    <location>
        <begin position="1"/>
        <end position="15"/>
    </location>
</feature>
<feature type="chain" id="PRO_5045161252" evidence="3">
    <location>
        <begin position="16"/>
        <end position="209"/>
    </location>
</feature>
<comment type="caution">
    <text evidence="4">The sequence shown here is derived from an EMBL/GenBank/DDBJ whole genome shotgun (WGS) entry which is preliminary data.</text>
</comment>
<protein>
    <submittedName>
        <fullName evidence="4">Uncharacterized protein</fullName>
    </submittedName>
</protein>